<name>A0A8J3N992_9CHLR</name>
<proteinExistence type="predicted"/>
<sequence length="168" mass="17926">MAISFDPITVDSVTTNFRETLAGKQYDHQAILKFMQADLDAQQQVMKKLAAGSTPEGLAQVEATLTASTREAAARAEPHITGEAHWWGYEVFVPEKIMQEFLTAKNLATTIVALLAPFVSIPALAPVGGIVAGYILAELAAMKHVDKGKGVELSALWVAPVVLVPSAL</sequence>
<keyword evidence="1" id="KW-0812">Transmembrane</keyword>
<evidence type="ECO:0000256" key="1">
    <source>
        <dbReference type="SAM" id="Phobius"/>
    </source>
</evidence>
<gene>
    <name evidence="2" type="ORF">KSF_104080</name>
</gene>
<dbReference type="RefSeq" id="WP_220210884.1">
    <property type="nucleotide sequence ID" value="NZ_BNJK01000002.1"/>
</dbReference>
<keyword evidence="1" id="KW-0472">Membrane</keyword>
<reference evidence="2" key="1">
    <citation type="submission" date="2020-10" db="EMBL/GenBank/DDBJ databases">
        <title>Taxonomic study of unclassified bacteria belonging to the class Ktedonobacteria.</title>
        <authorList>
            <person name="Yabe S."/>
            <person name="Wang C.M."/>
            <person name="Zheng Y."/>
            <person name="Sakai Y."/>
            <person name="Cavaletti L."/>
            <person name="Monciardini P."/>
            <person name="Donadio S."/>
        </authorList>
    </citation>
    <scope>NUCLEOTIDE SEQUENCE</scope>
    <source>
        <strain evidence="2">ID150040</strain>
    </source>
</reference>
<dbReference type="EMBL" id="BNJK01000002">
    <property type="protein sequence ID" value="GHP00361.1"/>
    <property type="molecule type" value="Genomic_DNA"/>
</dbReference>
<dbReference type="AlphaFoldDB" id="A0A8J3N992"/>
<keyword evidence="1" id="KW-1133">Transmembrane helix</keyword>
<dbReference type="Proteomes" id="UP000597444">
    <property type="component" value="Unassembled WGS sequence"/>
</dbReference>
<feature type="transmembrane region" description="Helical" evidence="1">
    <location>
        <begin position="111"/>
        <end position="137"/>
    </location>
</feature>
<accession>A0A8J3N992</accession>
<organism evidence="2 3">
    <name type="scientific">Reticulibacter mediterranei</name>
    <dbReference type="NCBI Taxonomy" id="2778369"/>
    <lineage>
        <taxon>Bacteria</taxon>
        <taxon>Bacillati</taxon>
        <taxon>Chloroflexota</taxon>
        <taxon>Ktedonobacteria</taxon>
        <taxon>Ktedonobacterales</taxon>
        <taxon>Reticulibacteraceae</taxon>
        <taxon>Reticulibacter</taxon>
    </lineage>
</organism>
<keyword evidence="3" id="KW-1185">Reference proteome</keyword>
<comment type="caution">
    <text evidence="2">The sequence shown here is derived from an EMBL/GenBank/DDBJ whole genome shotgun (WGS) entry which is preliminary data.</text>
</comment>
<protein>
    <submittedName>
        <fullName evidence="2">Uncharacterized protein</fullName>
    </submittedName>
</protein>
<evidence type="ECO:0000313" key="3">
    <source>
        <dbReference type="Proteomes" id="UP000597444"/>
    </source>
</evidence>
<evidence type="ECO:0000313" key="2">
    <source>
        <dbReference type="EMBL" id="GHP00361.1"/>
    </source>
</evidence>